<reference evidence="1" key="1">
    <citation type="journal article" date="2015" name="Nature">
        <title>Complex archaea that bridge the gap between prokaryotes and eukaryotes.</title>
        <authorList>
            <person name="Spang A."/>
            <person name="Saw J.H."/>
            <person name="Jorgensen S.L."/>
            <person name="Zaremba-Niedzwiedzka K."/>
            <person name="Martijn J."/>
            <person name="Lind A.E."/>
            <person name="van Eijk R."/>
            <person name="Schleper C."/>
            <person name="Guy L."/>
            <person name="Ettema T.J."/>
        </authorList>
    </citation>
    <scope>NUCLEOTIDE SEQUENCE</scope>
</reference>
<dbReference type="EMBL" id="LAZR01000095">
    <property type="protein sequence ID" value="KKN92465.1"/>
    <property type="molecule type" value="Genomic_DNA"/>
</dbReference>
<gene>
    <name evidence="1" type="ORF">LCGC14_0209560</name>
</gene>
<accession>A0A0F9UGW7</accession>
<proteinExistence type="predicted"/>
<sequence>MADYKTVRFEYGNFRLSRYRYKGGYDWWFIEHRCKDRWEGFSGTPSLCHRPCRNCQERAPDSIQVMLLFMKEE</sequence>
<evidence type="ECO:0000313" key="1">
    <source>
        <dbReference type="EMBL" id="KKN92465.1"/>
    </source>
</evidence>
<name>A0A0F9UGW7_9ZZZZ</name>
<organism evidence="1">
    <name type="scientific">marine sediment metagenome</name>
    <dbReference type="NCBI Taxonomy" id="412755"/>
    <lineage>
        <taxon>unclassified sequences</taxon>
        <taxon>metagenomes</taxon>
        <taxon>ecological metagenomes</taxon>
    </lineage>
</organism>
<dbReference type="AlphaFoldDB" id="A0A0F9UGW7"/>
<comment type="caution">
    <text evidence="1">The sequence shown here is derived from an EMBL/GenBank/DDBJ whole genome shotgun (WGS) entry which is preliminary data.</text>
</comment>
<protein>
    <submittedName>
        <fullName evidence="1">Uncharacterized protein</fullName>
    </submittedName>
</protein>